<evidence type="ECO:0000256" key="1">
    <source>
        <dbReference type="SAM" id="MobiDB-lite"/>
    </source>
</evidence>
<dbReference type="AlphaFoldDB" id="A0AAN7Q514"/>
<dbReference type="EMBL" id="JARPUR010000001">
    <property type="protein sequence ID" value="KAK4886024.1"/>
    <property type="molecule type" value="Genomic_DNA"/>
</dbReference>
<reference evidence="3" key="1">
    <citation type="submission" date="2023-01" db="EMBL/GenBank/DDBJ databases">
        <title>Key to firefly adult light organ development and bioluminescence: homeobox transcription factors regulate luciferase expression and transportation to peroxisome.</title>
        <authorList>
            <person name="Fu X."/>
        </authorList>
    </citation>
    <scope>NUCLEOTIDE SEQUENCE [LARGE SCALE GENOMIC DNA]</scope>
</reference>
<proteinExistence type="predicted"/>
<gene>
    <name evidence="2" type="ORF">RN001_002295</name>
</gene>
<name>A0AAN7Q514_9COLE</name>
<protein>
    <submittedName>
        <fullName evidence="2">Uncharacterized protein</fullName>
    </submittedName>
</protein>
<dbReference type="Proteomes" id="UP001353858">
    <property type="component" value="Unassembled WGS sequence"/>
</dbReference>
<feature type="region of interest" description="Disordered" evidence="1">
    <location>
        <begin position="1"/>
        <end position="26"/>
    </location>
</feature>
<organism evidence="2 3">
    <name type="scientific">Aquatica leii</name>
    <dbReference type="NCBI Taxonomy" id="1421715"/>
    <lineage>
        <taxon>Eukaryota</taxon>
        <taxon>Metazoa</taxon>
        <taxon>Ecdysozoa</taxon>
        <taxon>Arthropoda</taxon>
        <taxon>Hexapoda</taxon>
        <taxon>Insecta</taxon>
        <taxon>Pterygota</taxon>
        <taxon>Neoptera</taxon>
        <taxon>Endopterygota</taxon>
        <taxon>Coleoptera</taxon>
        <taxon>Polyphaga</taxon>
        <taxon>Elateriformia</taxon>
        <taxon>Elateroidea</taxon>
        <taxon>Lampyridae</taxon>
        <taxon>Luciolinae</taxon>
        <taxon>Aquatica</taxon>
    </lineage>
</organism>
<feature type="compositionally biased region" description="Basic and acidic residues" evidence="1">
    <location>
        <begin position="13"/>
        <end position="26"/>
    </location>
</feature>
<evidence type="ECO:0000313" key="3">
    <source>
        <dbReference type="Proteomes" id="UP001353858"/>
    </source>
</evidence>
<comment type="caution">
    <text evidence="2">The sequence shown here is derived from an EMBL/GenBank/DDBJ whole genome shotgun (WGS) entry which is preliminary data.</text>
</comment>
<accession>A0AAN7Q514</accession>
<sequence length="85" mass="10051">MRTANTKYYIHTNNERDDKTHNETQRRNWNPIEQNLQHSTQPHQIPSTSGQSVLVRDINTTIFCYIKNSSCIVPQRQQTAPQQLW</sequence>
<keyword evidence="3" id="KW-1185">Reference proteome</keyword>
<evidence type="ECO:0000313" key="2">
    <source>
        <dbReference type="EMBL" id="KAK4886024.1"/>
    </source>
</evidence>